<dbReference type="EMBL" id="KB870810">
    <property type="protein sequence ID" value="EOA23041.1"/>
    <property type="molecule type" value="Genomic_DNA"/>
</dbReference>
<dbReference type="InterPro" id="IPR004314">
    <property type="entry name" value="Neprosin"/>
</dbReference>
<organism evidence="3 4">
    <name type="scientific">Capsella rubella</name>
    <dbReference type="NCBI Taxonomy" id="81985"/>
    <lineage>
        <taxon>Eukaryota</taxon>
        <taxon>Viridiplantae</taxon>
        <taxon>Streptophyta</taxon>
        <taxon>Embryophyta</taxon>
        <taxon>Tracheophyta</taxon>
        <taxon>Spermatophyta</taxon>
        <taxon>Magnoliopsida</taxon>
        <taxon>eudicotyledons</taxon>
        <taxon>Gunneridae</taxon>
        <taxon>Pentapetalae</taxon>
        <taxon>rosids</taxon>
        <taxon>malvids</taxon>
        <taxon>Brassicales</taxon>
        <taxon>Brassicaceae</taxon>
        <taxon>Camelineae</taxon>
        <taxon>Capsella</taxon>
    </lineage>
</organism>
<evidence type="ECO:0000313" key="3">
    <source>
        <dbReference type="EMBL" id="EOA23041.1"/>
    </source>
</evidence>
<protein>
    <recommendedName>
        <fullName evidence="2">Neprosin PEP catalytic domain-containing protein</fullName>
    </recommendedName>
</protein>
<dbReference type="PROSITE" id="PS52045">
    <property type="entry name" value="NEPROSIN_PEP_CD"/>
    <property type="match status" value="1"/>
</dbReference>
<feature type="non-terminal residue" evidence="3">
    <location>
        <position position="1"/>
    </location>
</feature>
<gene>
    <name evidence="3" type="ORF">CARUB_v10003809mg</name>
</gene>
<feature type="domain" description="Neprosin PEP catalytic" evidence="2">
    <location>
        <begin position="1"/>
        <end position="119"/>
    </location>
</feature>
<reference evidence="4" key="1">
    <citation type="journal article" date="2013" name="Nat. Genet.">
        <title>The Capsella rubella genome and the genomic consequences of rapid mating system evolution.</title>
        <authorList>
            <person name="Slotte T."/>
            <person name="Hazzouri K.M."/>
            <person name="Agren J.A."/>
            <person name="Koenig D."/>
            <person name="Maumus F."/>
            <person name="Guo Y.L."/>
            <person name="Steige K."/>
            <person name="Platts A.E."/>
            <person name="Escobar J.S."/>
            <person name="Newman L.K."/>
            <person name="Wang W."/>
            <person name="Mandakova T."/>
            <person name="Vello E."/>
            <person name="Smith L.M."/>
            <person name="Henz S.R."/>
            <person name="Steffen J."/>
            <person name="Takuno S."/>
            <person name="Brandvain Y."/>
            <person name="Coop G."/>
            <person name="Andolfatto P."/>
            <person name="Hu T.T."/>
            <person name="Blanchette M."/>
            <person name="Clark R.M."/>
            <person name="Quesneville H."/>
            <person name="Nordborg M."/>
            <person name="Gaut B.S."/>
            <person name="Lysak M.A."/>
            <person name="Jenkins J."/>
            <person name="Grimwood J."/>
            <person name="Chapman J."/>
            <person name="Prochnik S."/>
            <person name="Shu S."/>
            <person name="Rokhsar D."/>
            <person name="Schmutz J."/>
            <person name="Weigel D."/>
            <person name="Wright S.I."/>
        </authorList>
    </citation>
    <scope>NUCLEOTIDE SEQUENCE [LARGE SCALE GENOMIC DNA]</scope>
    <source>
        <strain evidence="4">cv. Monte Gargano</strain>
    </source>
</reference>
<dbReference type="AlphaFoldDB" id="R0FM33"/>
<proteinExistence type="predicted"/>
<dbReference type="PANTHER" id="PTHR31589:SF67">
    <property type="entry name" value="NEPROSIN DOMAIN-CONTAINING PROTEIN-RELATED"/>
    <property type="match status" value="1"/>
</dbReference>
<sequence>VNVNAPDIHIGYWPRELFDLIDVHVDMVGVGGVVQASPSGKSPPMGNGHLPSGDENESARVKLLEIVDSKFKVKGSDKYKLEKLLDNNKCYGLKDGKKRGWFKDPILFTYRGPGGDSCGI</sequence>
<evidence type="ECO:0000259" key="2">
    <source>
        <dbReference type="PROSITE" id="PS52045"/>
    </source>
</evidence>
<accession>R0FM33</accession>
<dbReference type="STRING" id="81985.R0FM33"/>
<feature type="region of interest" description="Disordered" evidence="1">
    <location>
        <begin position="35"/>
        <end position="55"/>
    </location>
</feature>
<dbReference type="Pfam" id="PF03080">
    <property type="entry name" value="Neprosin"/>
    <property type="match status" value="1"/>
</dbReference>
<dbReference type="Proteomes" id="UP000029121">
    <property type="component" value="Unassembled WGS sequence"/>
</dbReference>
<dbReference type="InterPro" id="IPR053168">
    <property type="entry name" value="Glutamic_endopeptidase"/>
</dbReference>
<evidence type="ECO:0000256" key="1">
    <source>
        <dbReference type="SAM" id="MobiDB-lite"/>
    </source>
</evidence>
<name>R0FM33_9BRAS</name>
<keyword evidence="4" id="KW-1185">Reference proteome</keyword>
<evidence type="ECO:0000313" key="4">
    <source>
        <dbReference type="Proteomes" id="UP000029121"/>
    </source>
</evidence>
<dbReference type="PANTHER" id="PTHR31589">
    <property type="entry name" value="PROTEIN, PUTATIVE (DUF239)-RELATED-RELATED"/>
    <property type="match status" value="1"/>
</dbReference>